<accession>A0ABR2WQP5</accession>
<organism evidence="9 10">
    <name type="scientific">Basidiobolus ranarum</name>
    <dbReference type="NCBI Taxonomy" id="34480"/>
    <lineage>
        <taxon>Eukaryota</taxon>
        <taxon>Fungi</taxon>
        <taxon>Fungi incertae sedis</taxon>
        <taxon>Zoopagomycota</taxon>
        <taxon>Entomophthoromycotina</taxon>
        <taxon>Basidiobolomycetes</taxon>
        <taxon>Basidiobolales</taxon>
        <taxon>Basidiobolaceae</taxon>
        <taxon>Basidiobolus</taxon>
    </lineage>
</organism>
<comment type="caution">
    <text evidence="9">The sequence shown here is derived from an EMBL/GenBank/DDBJ whole genome shotgun (WGS) entry which is preliminary data.</text>
</comment>
<proteinExistence type="inferred from homology"/>
<evidence type="ECO:0000313" key="9">
    <source>
        <dbReference type="EMBL" id="KAK9763830.1"/>
    </source>
</evidence>
<comment type="similarity">
    <text evidence="1">Belongs to the peptidase S9C family.</text>
</comment>
<dbReference type="InterPro" id="IPR029058">
    <property type="entry name" value="AB_hydrolase_fold"/>
</dbReference>
<dbReference type="PANTHER" id="PTHR42776">
    <property type="entry name" value="SERINE PEPTIDASE S9 FAMILY MEMBER"/>
    <property type="match status" value="1"/>
</dbReference>
<keyword evidence="2 7" id="KW-0732">Signal</keyword>
<sequence>MRWCKYCFIFATTVLALRPFTIEDLVGLDRPSAAIPSPDGHWAVFSKGRYSIEEDKFYRNILLLSLASGKILPLTPPTTYGDREPIWLDSTNVGFISDRSNSSQLWSISIAKRSGPVQITQFPTSIANIKYNAVRSILTFTSSVYQGTSMEETSHLDSEKSKNLDSALVFDELFVRHWDHFIQGKKTQIFVVNLERKHDNFNISSPPVNILKGTPLESPVEPFGGSSDYDLSPDGLNITFLAKNPGSDQAWETDTKIYNAPISGDSKPIAITESNRGACSSPAYSPDGKSLAWLQMETPRYESDRRRIILYDIVRSERQYLAEHWDRSPSSLSWSKDSKTIYVVAEDEGKAKSFAIDIHSNQLSPLSQDHYVWGVTPFRGYHGHLLMMMNSFTHPTEVFTFSTKSGGLMKHTNFYEDKIQDVYMAKPEEFWFEGSYGDDVHGFLFKPINFDPNKKYPLAFLIHGGPQGAWTDGFNFLWNPQIYASAGYVVVAINPRGSTGYGQKFTDQILLLMVPVCVLWVLVMVGT</sequence>
<evidence type="ECO:0000256" key="4">
    <source>
        <dbReference type="ARBA" id="ARBA00022825"/>
    </source>
</evidence>
<keyword evidence="10" id="KW-1185">Reference proteome</keyword>
<name>A0ABR2WQP5_9FUNG</name>
<evidence type="ECO:0000313" key="10">
    <source>
        <dbReference type="Proteomes" id="UP001479436"/>
    </source>
</evidence>
<dbReference type="Pfam" id="PF00326">
    <property type="entry name" value="Peptidase_S9"/>
    <property type="match status" value="1"/>
</dbReference>
<keyword evidence="6" id="KW-1133">Transmembrane helix</keyword>
<evidence type="ECO:0000259" key="8">
    <source>
        <dbReference type="Pfam" id="PF00326"/>
    </source>
</evidence>
<evidence type="ECO:0000256" key="3">
    <source>
        <dbReference type="ARBA" id="ARBA00022801"/>
    </source>
</evidence>
<evidence type="ECO:0000256" key="1">
    <source>
        <dbReference type="ARBA" id="ARBA00010040"/>
    </source>
</evidence>
<dbReference type="InterPro" id="IPR001375">
    <property type="entry name" value="Peptidase_S9_cat"/>
</dbReference>
<dbReference type="EMBL" id="JASJQH010000549">
    <property type="protein sequence ID" value="KAK9763830.1"/>
    <property type="molecule type" value="Genomic_DNA"/>
</dbReference>
<feature type="transmembrane region" description="Helical" evidence="6">
    <location>
        <begin position="509"/>
        <end position="526"/>
    </location>
</feature>
<dbReference type="Proteomes" id="UP001479436">
    <property type="component" value="Unassembled WGS sequence"/>
</dbReference>
<dbReference type="InterPro" id="IPR011659">
    <property type="entry name" value="WD40"/>
</dbReference>
<keyword evidence="4" id="KW-0645">Protease</keyword>
<dbReference type="Gene3D" id="3.40.50.1820">
    <property type="entry name" value="alpha/beta hydrolase"/>
    <property type="match status" value="1"/>
</dbReference>
<keyword evidence="6" id="KW-0472">Membrane</keyword>
<keyword evidence="3" id="KW-0378">Hydrolase</keyword>
<dbReference type="SUPFAM" id="SSF82171">
    <property type="entry name" value="DPP6 N-terminal domain-like"/>
    <property type="match status" value="1"/>
</dbReference>
<feature type="domain" description="Peptidase S9 prolyl oligopeptidase catalytic" evidence="8">
    <location>
        <begin position="475"/>
        <end position="509"/>
    </location>
</feature>
<evidence type="ECO:0000256" key="5">
    <source>
        <dbReference type="ARBA" id="ARBA00032829"/>
    </source>
</evidence>
<feature type="signal peptide" evidence="7">
    <location>
        <begin position="1"/>
        <end position="16"/>
    </location>
</feature>
<dbReference type="SUPFAM" id="SSF53474">
    <property type="entry name" value="alpha/beta-Hydrolases"/>
    <property type="match status" value="1"/>
</dbReference>
<dbReference type="Pfam" id="PF07676">
    <property type="entry name" value="PD40"/>
    <property type="match status" value="1"/>
</dbReference>
<dbReference type="PANTHER" id="PTHR42776:SF13">
    <property type="entry name" value="DIPEPTIDYL-PEPTIDASE 5"/>
    <property type="match status" value="1"/>
</dbReference>
<dbReference type="Gene3D" id="2.120.10.30">
    <property type="entry name" value="TolB, C-terminal domain"/>
    <property type="match status" value="2"/>
</dbReference>
<gene>
    <name evidence="9" type="primary">dpp5_7</name>
    <name evidence="9" type="ORF">K7432_009163</name>
</gene>
<feature type="chain" id="PRO_5045991160" description="Dipeptidyl-peptidase V" evidence="7">
    <location>
        <begin position="17"/>
        <end position="527"/>
    </location>
</feature>
<protein>
    <recommendedName>
        <fullName evidence="5">Dipeptidyl-peptidase V</fullName>
    </recommendedName>
</protein>
<keyword evidence="4" id="KW-0720">Serine protease</keyword>
<evidence type="ECO:0000256" key="6">
    <source>
        <dbReference type="SAM" id="Phobius"/>
    </source>
</evidence>
<dbReference type="InterPro" id="IPR011042">
    <property type="entry name" value="6-blade_b-propeller_TolB-like"/>
</dbReference>
<evidence type="ECO:0000256" key="7">
    <source>
        <dbReference type="SAM" id="SignalP"/>
    </source>
</evidence>
<keyword evidence="6" id="KW-0812">Transmembrane</keyword>
<reference evidence="9 10" key="1">
    <citation type="submission" date="2023-04" db="EMBL/GenBank/DDBJ databases">
        <title>Genome of Basidiobolus ranarum AG-B5.</title>
        <authorList>
            <person name="Stajich J.E."/>
            <person name="Carter-House D."/>
            <person name="Gryganskyi A."/>
        </authorList>
    </citation>
    <scope>NUCLEOTIDE SEQUENCE [LARGE SCALE GENOMIC DNA]</scope>
    <source>
        <strain evidence="9 10">AG-B5</strain>
    </source>
</reference>
<evidence type="ECO:0000256" key="2">
    <source>
        <dbReference type="ARBA" id="ARBA00022729"/>
    </source>
</evidence>